<dbReference type="Proteomes" id="UP001217500">
    <property type="component" value="Chromosome"/>
</dbReference>
<dbReference type="RefSeq" id="WP_289504770.1">
    <property type="nucleotide sequence ID" value="NZ_CP116805.1"/>
</dbReference>
<evidence type="ECO:0000313" key="3">
    <source>
        <dbReference type="Proteomes" id="UP001217500"/>
    </source>
</evidence>
<name>A0AAF0BI67_9PROT</name>
<sequence>MKTAITRRNLPSRPLTTVPKSFLGSLLFCLSLLASPVSAAEEEKPCFRIAIPAEAHVEARTVRRLVSELYAEAGLCVTLIDAPLPRSEIGLVTGAFDGEALRFSGYAIGHPKIVAVSTPLLNVEIYWAALNADSVPRTANLEALIADKRVAIPSQIIAFQNIARQFRLKPVTYEKPRQLLPLLESHRVQYALLFTGAFEALTNHDLARLDIRTFRSLPFQHVISRDMEWALPQLEAAAKRLHEAGRLRRLPEDATP</sequence>
<accession>A0AAF0BI67</accession>
<feature type="chain" id="PRO_5042250886" description="Solute-binding protein family 3/N-terminal domain-containing protein" evidence="1">
    <location>
        <begin position="40"/>
        <end position="256"/>
    </location>
</feature>
<feature type="signal peptide" evidence="1">
    <location>
        <begin position="1"/>
        <end position="39"/>
    </location>
</feature>
<gene>
    <name evidence="2" type="ORF">PH603_04500</name>
</gene>
<organism evidence="2 3">
    <name type="scientific">Gimibacter soli</name>
    <dbReference type="NCBI Taxonomy" id="3024400"/>
    <lineage>
        <taxon>Bacteria</taxon>
        <taxon>Pseudomonadati</taxon>
        <taxon>Pseudomonadota</taxon>
        <taxon>Alphaproteobacteria</taxon>
        <taxon>Kordiimonadales</taxon>
        <taxon>Temperatibacteraceae</taxon>
        <taxon>Gimibacter</taxon>
    </lineage>
</organism>
<evidence type="ECO:0000313" key="2">
    <source>
        <dbReference type="EMBL" id="WCL55018.1"/>
    </source>
</evidence>
<evidence type="ECO:0000256" key="1">
    <source>
        <dbReference type="SAM" id="SignalP"/>
    </source>
</evidence>
<keyword evidence="1" id="KW-0732">Signal</keyword>
<evidence type="ECO:0008006" key="4">
    <source>
        <dbReference type="Google" id="ProtNLM"/>
    </source>
</evidence>
<keyword evidence="3" id="KW-1185">Reference proteome</keyword>
<reference evidence="2" key="1">
    <citation type="submission" date="2023-01" db="EMBL/GenBank/DDBJ databases">
        <title>The genome sequence of Kordiimonadaceae bacterium 6D33.</title>
        <authorList>
            <person name="Liu Y."/>
        </authorList>
    </citation>
    <scope>NUCLEOTIDE SEQUENCE</scope>
    <source>
        <strain evidence="2">6D33</strain>
    </source>
</reference>
<dbReference type="EMBL" id="CP116805">
    <property type="protein sequence ID" value="WCL55018.1"/>
    <property type="molecule type" value="Genomic_DNA"/>
</dbReference>
<proteinExistence type="predicted"/>
<dbReference type="KEGG" id="gso:PH603_04500"/>
<dbReference type="SUPFAM" id="SSF53850">
    <property type="entry name" value="Periplasmic binding protein-like II"/>
    <property type="match status" value="1"/>
</dbReference>
<protein>
    <recommendedName>
        <fullName evidence="4">Solute-binding protein family 3/N-terminal domain-containing protein</fullName>
    </recommendedName>
</protein>
<dbReference type="AlphaFoldDB" id="A0AAF0BI67"/>